<dbReference type="EMBL" id="FZOS01000059">
    <property type="protein sequence ID" value="SNT20859.1"/>
    <property type="molecule type" value="Genomic_DNA"/>
</dbReference>
<proteinExistence type="predicted"/>
<evidence type="ECO:0000313" key="1">
    <source>
        <dbReference type="EMBL" id="SNT20859.1"/>
    </source>
</evidence>
<gene>
    <name evidence="1" type="ORF">SAMN06295912_1596</name>
</gene>
<protein>
    <submittedName>
        <fullName evidence="1">Uncharacterized protein</fullName>
    </submittedName>
</protein>
<reference evidence="2" key="1">
    <citation type="submission" date="2017-06" db="EMBL/GenBank/DDBJ databases">
        <authorList>
            <person name="Varghese N."/>
            <person name="Submissions S."/>
        </authorList>
    </citation>
    <scope>NUCLEOTIDE SEQUENCE [LARGE SCALE GENOMIC DNA]</scope>
    <source>
        <strain evidence="2">LNB2</strain>
    </source>
</reference>
<dbReference type="AlphaFoldDB" id="A0A239KTM5"/>
<evidence type="ECO:0000313" key="2">
    <source>
        <dbReference type="Proteomes" id="UP000198281"/>
    </source>
</evidence>
<name>A0A239KTM5_9SPHN</name>
<dbReference type="Proteomes" id="UP000198281">
    <property type="component" value="Unassembled WGS sequence"/>
</dbReference>
<organism evidence="1 2">
    <name type="scientific">Edaphosphingomonas laterariae</name>
    <dbReference type="NCBI Taxonomy" id="861865"/>
    <lineage>
        <taxon>Bacteria</taxon>
        <taxon>Pseudomonadati</taxon>
        <taxon>Pseudomonadota</taxon>
        <taxon>Alphaproteobacteria</taxon>
        <taxon>Sphingomonadales</taxon>
        <taxon>Rhizorhabdaceae</taxon>
        <taxon>Edaphosphingomonas</taxon>
    </lineage>
</organism>
<sequence>MFVKCSHYLMARIDTLALAHYFEVALGGAAPQLVAGLAETDRNRHRTAVTMLAHHLAEYMSRLEIVSIDAPCAPDPLPIFPEFESDPR</sequence>
<keyword evidence="2" id="KW-1185">Reference proteome</keyword>
<accession>A0A239KTM5</accession>